<feature type="coiled-coil region" evidence="1">
    <location>
        <begin position="74"/>
        <end position="101"/>
    </location>
</feature>
<keyword evidence="1" id="KW-0175">Coiled coil</keyword>
<comment type="caution">
    <text evidence="3">The sequence shown here is derived from an EMBL/GenBank/DDBJ whole genome shotgun (WGS) entry which is preliminary data.</text>
</comment>
<evidence type="ECO:0000313" key="4">
    <source>
        <dbReference type="Proteomes" id="UP000790580"/>
    </source>
</evidence>
<dbReference type="EMBL" id="JAHQCR010000042">
    <property type="protein sequence ID" value="MBU9721694.1"/>
    <property type="molecule type" value="Genomic_DNA"/>
</dbReference>
<feature type="region of interest" description="Disordered" evidence="2">
    <location>
        <begin position="105"/>
        <end position="133"/>
    </location>
</feature>
<feature type="compositionally biased region" description="Polar residues" evidence="2">
    <location>
        <begin position="124"/>
        <end position="133"/>
    </location>
</feature>
<name>A0ABS6JVH9_9BACI</name>
<evidence type="ECO:0000313" key="3">
    <source>
        <dbReference type="EMBL" id="MBU9721694.1"/>
    </source>
</evidence>
<dbReference type="RefSeq" id="WP_088074378.1">
    <property type="nucleotide sequence ID" value="NZ_JAHQCR010000042.1"/>
</dbReference>
<evidence type="ECO:0000256" key="2">
    <source>
        <dbReference type="SAM" id="MobiDB-lite"/>
    </source>
</evidence>
<organism evidence="3 4">
    <name type="scientific">Evansella alkalicola</name>
    <dbReference type="NCBI Taxonomy" id="745819"/>
    <lineage>
        <taxon>Bacteria</taxon>
        <taxon>Bacillati</taxon>
        <taxon>Bacillota</taxon>
        <taxon>Bacilli</taxon>
        <taxon>Bacillales</taxon>
        <taxon>Bacillaceae</taxon>
        <taxon>Evansella</taxon>
    </lineage>
</organism>
<protein>
    <submittedName>
        <fullName evidence="3">Uncharacterized protein</fullName>
    </submittedName>
</protein>
<proteinExistence type="predicted"/>
<reference evidence="3 4" key="1">
    <citation type="submission" date="2021-06" db="EMBL/GenBank/DDBJ databases">
        <title>Bacillus sp. RD4P76, an endophyte from a halophyte.</title>
        <authorList>
            <person name="Sun J.-Q."/>
        </authorList>
    </citation>
    <scope>NUCLEOTIDE SEQUENCE [LARGE SCALE GENOMIC DNA]</scope>
    <source>
        <strain evidence="3 4">JCM 17098</strain>
    </source>
</reference>
<gene>
    <name evidence="3" type="ORF">KS407_09590</name>
</gene>
<feature type="compositionally biased region" description="Acidic residues" evidence="2">
    <location>
        <begin position="114"/>
        <end position="123"/>
    </location>
</feature>
<sequence length="180" mass="20702">MPAKKSVRLKNPMNLPKFELDNNMKEKLNTILEDKKMISLVKKLMSNQTQGMRLMKDFSEIIALRLNLPTKDDVANIAKLNIQIEEKIDSLEEKFSILADRLQDSPEVPNQTAEMDELTEDATQDSTTSNTTSVERKQMILNDLLKQLQRDSMLKSANLHEVELSDMTKSIIRKVNNIER</sequence>
<keyword evidence="4" id="KW-1185">Reference proteome</keyword>
<dbReference type="Proteomes" id="UP000790580">
    <property type="component" value="Unassembled WGS sequence"/>
</dbReference>
<evidence type="ECO:0000256" key="1">
    <source>
        <dbReference type="SAM" id="Coils"/>
    </source>
</evidence>
<accession>A0ABS6JVH9</accession>